<comment type="caution">
    <text evidence="5">The sequence shown here is derived from an EMBL/GenBank/DDBJ whole genome shotgun (WGS) entry which is preliminary data.</text>
</comment>
<protein>
    <recommendedName>
        <fullName evidence="1">methylmalonate-semialdehyde dehydrogenase (CoA acylating)</fullName>
        <ecNumber evidence="1">1.2.1.27</ecNumber>
    </recommendedName>
</protein>
<sequence length="507" mass="54435">MTDISNRTEIAHYIGGAHISGNGTRKQPIYNPATGAVSRQVRLGTAQDVEAAVAAAQSAFPRWADTPPIRRARVLFKFLELLNRNKDELAALITAEHGKVFTDAQGEVARGIDIVEFSCGIPQLLKGDFTDQVSTGIDNWTLRQPLGVVAGVTPFNFPVMVPMWMFPVAIAAGNCFVLKPSPIDPSPSLFIADLLKQSGLPDGVFNVVQGDKEVVDALLEHPDVKALSFVGSTPIANYIYETGARHGKRVQALGGAKNHMVVMPDADIDQAVDALIGAGYGSAGERCMAISVAVLVGDVADKLIPRLVERTRALKVLNGTNLAAEMGPIVTPAAHARISSYIEQGVKEGAQLLVDGRTFLGAAAGEGCANGFWMGGTLFDQVTPEMSIYREEIFGPVLSCVRVADFSAAVQLVNKHEFGNGVACFTRDGNVAREFTRRIQVGMVGINVPIPVPMAWHGFGGWKKSLFGDMHAYGEEGVRFYTKQKSVMQRWPESIGKGAEFAMPTAQ</sequence>
<dbReference type="EMBL" id="AWTP01000122">
    <property type="protein sequence ID" value="KGH08814.1"/>
    <property type="molecule type" value="Genomic_DNA"/>
</dbReference>
<dbReference type="GO" id="GO:0004491">
    <property type="term" value="F:methylmalonate-semialdehyde dehydrogenase (acylating, NAD) activity"/>
    <property type="evidence" value="ECO:0007669"/>
    <property type="project" value="UniProtKB-EC"/>
</dbReference>
<dbReference type="Gene3D" id="3.40.309.10">
    <property type="entry name" value="Aldehyde Dehydrogenase, Chain A, domain 2"/>
    <property type="match status" value="1"/>
</dbReference>
<dbReference type="AlphaFoldDB" id="A0A0E3BYH4"/>
<dbReference type="Pfam" id="PF00171">
    <property type="entry name" value="Aldedh"/>
    <property type="match status" value="1"/>
</dbReference>
<evidence type="ECO:0000259" key="4">
    <source>
        <dbReference type="Pfam" id="PF00171"/>
    </source>
</evidence>
<proteinExistence type="predicted"/>
<dbReference type="Proteomes" id="UP000029549">
    <property type="component" value="Unassembled WGS sequence"/>
</dbReference>
<dbReference type="GO" id="GO:0006210">
    <property type="term" value="P:thymine catabolic process"/>
    <property type="evidence" value="ECO:0007669"/>
    <property type="project" value="TreeGrafter"/>
</dbReference>
<feature type="domain" description="Aldehyde dehydrogenase" evidence="4">
    <location>
        <begin position="22"/>
        <end position="487"/>
    </location>
</feature>
<organism evidence="5 6">
    <name type="scientific">Comamonas thiooxydans</name>
    <dbReference type="NCBI Taxonomy" id="363952"/>
    <lineage>
        <taxon>Bacteria</taxon>
        <taxon>Pseudomonadati</taxon>
        <taxon>Pseudomonadota</taxon>
        <taxon>Betaproteobacteria</taxon>
        <taxon>Burkholderiales</taxon>
        <taxon>Comamonadaceae</taxon>
        <taxon>Comamonas</taxon>
    </lineage>
</organism>
<dbReference type="InterPro" id="IPR010061">
    <property type="entry name" value="MeMal-semiAld_DH"/>
</dbReference>
<dbReference type="InterPro" id="IPR016161">
    <property type="entry name" value="Ald_DH/histidinol_DH"/>
</dbReference>
<evidence type="ECO:0000256" key="2">
    <source>
        <dbReference type="ARBA" id="ARBA00023002"/>
    </source>
</evidence>
<evidence type="ECO:0000256" key="1">
    <source>
        <dbReference type="ARBA" id="ARBA00013048"/>
    </source>
</evidence>
<dbReference type="GO" id="GO:0006574">
    <property type="term" value="P:L-valine catabolic process"/>
    <property type="evidence" value="ECO:0007669"/>
    <property type="project" value="TreeGrafter"/>
</dbReference>
<gene>
    <name evidence="5" type="ORF">P608_18090</name>
</gene>
<dbReference type="CDD" id="cd07085">
    <property type="entry name" value="ALDH_F6_MMSDH"/>
    <property type="match status" value="1"/>
</dbReference>
<dbReference type="InterPro" id="IPR016163">
    <property type="entry name" value="Ald_DH_C"/>
</dbReference>
<dbReference type="SUPFAM" id="SSF53720">
    <property type="entry name" value="ALDH-like"/>
    <property type="match status" value="1"/>
</dbReference>
<evidence type="ECO:0000256" key="3">
    <source>
        <dbReference type="ARBA" id="ARBA00023027"/>
    </source>
</evidence>
<evidence type="ECO:0000313" key="6">
    <source>
        <dbReference type="Proteomes" id="UP000029549"/>
    </source>
</evidence>
<keyword evidence="2" id="KW-0560">Oxidoreductase</keyword>
<dbReference type="RefSeq" id="WP_034391563.1">
    <property type="nucleotide sequence ID" value="NZ_AWTM01000070.1"/>
</dbReference>
<keyword evidence="3" id="KW-0520">NAD</keyword>
<dbReference type="InterPro" id="IPR015590">
    <property type="entry name" value="Aldehyde_DH_dom"/>
</dbReference>
<dbReference type="PANTHER" id="PTHR43866">
    <property type="entry name" value="MALONATE-SEMIALDEHYDE DEHYDROGENASE"/>
    <property type="match status" value="1"/>
</dbReference>
<dbReference type="FunFam" id="3.40.605.10:FF:000003">
    <property type="entry name" value="Methylmalonate-semialdehyde dehydrogenase [acylating]"/>
    <property type="match status" value="1"/>
</dbReference>
<dbReference type="InterPro" id="IPR016162">
    <property type="entry name" value="Ald_DH_N"/>
</dbReference>
<keyword evidence="6" id="KW-1185">Reference proteome</keyword>
<reference evidence="5 6" key="1">
    <citation type="submission" date="2013-09" db="EMBL/GenBank/DDBJ databases">
        <title>High correlation between genotypes and phenotypes of environmental bacteria Comamonas testosteroni strains.</title>
        <authorList>
            <person name="Liu L."/>
            <person name="Zhu W."/>
            <person name="Xia X."/>
            <person name="Xu B."/>
            <person name="Luo M."/>
            <person name="Wang G."/>
        </authorList>
    </citation>
    <scope>NUCLEOTIDE SEQUENCE [LARGE SCALE GENOMIC DNA]</scope>
    <source>
        <strain evidence="5 6">DF2</strain>
    </source>
</reference>
<dbReference type="PROSITE" id="PS00070">
    <property type="entry name" value="ALDEHYDE_DEHYDR_CYS"/>
    <property type="match status" value="1"/>
</dbReference>
<dbReference type="FunFam" id="3.40.309.10:FF:000002">
    <property type="entry name" value="Methylmalonate-semialdehyde dehydrogenase (Acylating)"/>
    <property type="match status" value="1"/>
</dbReference>
<dbReference type="EC" id="1.2.1.27" evidence="1"/>
<dbReference type="Gene3D" id="3.40.605.10">
    <property type="entry name" value="Aldehyde Dehydrogenase, Chain A, domain 1"/>
    <property type="match status" value="1"/>
</dbReference>
<dbReference type="NCBIfam" id="TIGR01722">
    <property type="entry name" value="MMSDH"/>
    <property type="match status" value="1"/>
</dbReference>
<name>A0A0E3BYH4_9BURK</name>
<dbReference type="InterPro" id="IPR016160">
    <property type="entry name" value="Ald_DH_CS_CYS"/>
</dbReference>
<accession>A0A0E3BYH4</accession>
<dbReference type="PANTHER" id="PTHR43866:SF4">
    <property type="entry name" value="MALONATE-SEMIALDEHYDE DEHYDROGENASE"/>
    <property type="match status" value="1"/>
</dbReference>
<evidence type="ECO:0000313" key="5">
    <source>
        <dbReference type="EMBL" id="KGH08814.1"/>
    </source>
</evidence>